<gene>
    <name evidence="5" type="ORF">MNBD_GAMMA02-1045</name>
</gene>
<dbReference type="AlphaFoldDB" id="A0A3B0W312"/>
<dbReference type="GO" id="GO:0043565">
    <property type="term" value="F:sequence-specific DNA binding"/>
    <property type="evidence" value="ECO:0007669"/>
    <property type="project" value="InterPro"/>
</dbReference>
<dbReference type="PANTHER" id="PTHR43280:SF2">
    <property type="entry name" value="HTH-TYPE TRANSCRIPTIONAL REGULATOR EXSA"/>
    <property type="match status" value="1"/>
</dbReference>
<keyword evidence="2" id="KW-0238">DNA-binding</keyword>
<feature type="domain" description="HTH araC/xylS-type" evidence="4">
    <location>
        <begin position="1"/>
        <end position="41"/>
    </location>
</feature>
<feature type="non-terminal residue" evidence="5">
    <location>
        <position position="1"/>
    </location>
</feature>
<reference evidence="5" key="1">
    <citation type="submission" date="2018-06" db="EMBL/GenBank/DDBJ databases">
        <authorList>
            <person name="Zhirakovskaya E."/>
        </authorList>
    </citation>
    <scope>NUCLEOTIDE SEQUENCE</scope>
</reference>
<evidence type="ECO:0000256" key="1">
    <source>
        <dbReference type="ARBA" id="ARBA00023015"/>
    </source>
</evidence>
<dbReference type="PRINTS" id="PR00032">
    <property type="entry name" value="HTHARAC"/>
</dbReference>
<evidence type="ECO:0000256" key="3">
    <source>
        <dbReference type="ARBA" id="ARBA00023163"/>
    </source>
</evidence>
<dbReference type="SUPFAM" id="SSF46689">
    <property type="entry name" value="Homeodomain-like"/>
    <property type="match status" value="1"/>
</dbReference>
<keyword evidence="3" id="KW-0804">Transcription</keyword>
<dbReference type="InterPro" id="IPR020449">
    <property type="entry name" value="Tscrpt_reg_AraC-type_HTH"/>
</dbReference>
<dbReference type="Gene3D" id="1.10.10.60">
    <property type="entry name" value="Homeodomain-like"/>
    <property type="match status" value="1"/>
</dbReference>
<dbReference type="GO" id="GO:0003700">
    <property type="term" value="F:DNA-binding transcription factor activity"/>
    <property type="evidence" value="ECO:0007669"/>
    <property type="project" value="InterPro"/>
</dbReference>
<protein>
    <recommendedName>
        <fullName evidence="4">HTH araC/xylS-type domain-containing protein</fullName>
    </recommendedName>
</protein>
<name>A0A3B0W312_9ZZZZ</name>
<dbReference type="InterPro" id="IPR009057">
    <property type="entry name" value="Homeodomain-like_sf"/>
</dbReference>
<evidence type="ECO:0000256" key="2">
    <source>
        <dbReference type="ARBA" id="ARBA00023125"/>
    </source>
</evidence>
<keyword evidence="1" id="KW-0805">Transcription regulation</keyword>
<accession>A0A3B0W312</accession>
<dbReference type="PANTHER" id="PTHR43280">
    <property type="entry name" value="ARAC-FAMILY TRANSCRIPTIONAL REGULATOR"/>
    <property type="match status" value="1"/>
</dbReference>
<dbReference type="PROSITE" id="PS01124">
    <property type="entry name" value="HTH_ARAC_FAMILY_2"/>
    <property type="match status" value="1"/>
</dbReference>
<sequence>LLKDGYKVNQVADDCGFNSASYFSQCFKAQHGMPPKKYQQSVNR</sequence>
<dbReference type="InterPro" id="IPR018060">
    <property type="entry name" value="HTH_AraC"/>
</dbReference>
<organism evidence="5">
    <name type="scientific">hydrothermal vent metagenome</name>
    <dbReference type="NCBI Taxonomy" id="652676"/>
    <lineage>
        <taxon>unclassified sequences</taxon>
        <taxon>metagenomes</taxon>
        <taxon>ecological metagenomes</taxon>
    </lineage>
</organism>
<dbReference type="EMBL" id="UOFA01000007">
    <property type="protein sequence ID" value="VAW43679.1"/>
    <property type="molecule type" value="Genomic_DNA"/>
</dbReference>
<evidence type="ECO:0000313" key="5">
    <source>
        <dbReference type="EMBL" id="VAW43679.1"/>
    </source>
</evidence>
<evidence type="ECO:0000259" key="4">
    <source>
        <dbReference type="PROSITE" id="PS01124"/>
    </source>
</evidence>
<dbReference type="Pfam" id="PF12833">
    <property type="entry name" value="HTH_18"/>
    <property type="match status" value="1"/>
</dbReference>
<proteinExistence type="predicted"/>